<name>A0AAE0JWX8_9PEZI</name>
<gene>
    <name evidence="3" type="ORF">B0T24DRAFT_669810</name>
</gene>
<reference evidence="3" key="2">
    <citation type="submission" date="2023-06" db="EMBL/GenBank/DDBJ databases">
        <authorList>
            <consortium name="Lawrence Berkeley National Laboratory"/>
            <person name="Haridas S."/>
            <person name="Hensen N."/>
            <person name="Bonometti L."/>
            <person name="Westerberg I."/>
            <person name="Brannstrom I.O."/>
            <person name="Guillou S."/>
            <person name="Cros-Aarteil S."/>
            <person name="Calhoun S."/>
            <person name="Kuo A."/>
            <person name="Mondo S."/>
            <person name="Pangilinan J."/>
            <person name="Riley R."/>
            <person name="Labutti K."/>
            <person name="Andreopoulos B."/>
            <person name="Lipzen A."/>
            <person name="Chen C."/>
            <person name="Yanf M."/>
            <person name="Daum C."/>
            <person name="Ng V."/>
            <person name="Clum A."/>
            <person name="Steindorff A."/>
            <person name="Ohm R."/>
            <person name="Martin F."/>
            <person name="Silar P."/>
            <person name="Natvig D."/>
            <person name="Lalanne C."/>
            <person name="Gautier V."/>
            <person name="Ament-Velasquez S.L."/>
            <person name="Kruys A."/>
            <person name="Hutchinson M.I."/>
            <person name="Powell A.J."/>
            <person name="Barry K."/>
            <person name="Miller A.N."/>
            <person name="Grigoriev I.V."/>
            <person name="Debuchy R."/>
            <person name="Gladieux P."/>
            <person name="Thoren M.H."/>
            <person name="Johannesson H."/>
        </authorList>
    </citation>
    <scope>NUCLEOTIDE SEQUENCE</scope>
    <source>
        <strain evidence="3">CBS 958.72</strain>
    </source>
</reference>
<protein>
    <submittedName>
        <fullName evidence="3">Uncharacterized protein</fullName>
    </submittedName>
</protein>
<dbReference type="EMBL" id="JAULSN010000008">
    <property type="protein sequence ID" value="KAK3365585.1"/>
    <property type="molecule type" value="Genomic_DNA"/>
</dbReference>
<dbReference type="Proteomes" id="UP001287356">
    <property type="component" value="Unassembled WGS sequence"/>
</dbReference>
<feature type="region of interest" description="Disordered" evidence="2">
    <location>
        <begin position="432"/>
        <end position="454"/>
    </location>
</feature>
<proteinExistence type="predicted"/>
<evidence type="ECO:0000256" key="1">
    <source>
        <dbReference type="SAM" id="Coils"/>
    </source>
</evidence>
<keyword evidence="4" id="KW-1185">Reference proteome</keyword>
<organism evidence="3 4">
    <name type="scientific">Lasiosphaeria ovina</name>
    <dbReference type="NCBI Taxonomy" id="92902"/>
    <lineage>
        <taxon>Eukaryota</taxon>
        <taxon>Fungi</taxon>
        <taxon>Dikarya</taxon>
        <taxon>Ascomycota</taxon>
        <taxon>Pezizomycotina</taxon>
        <taxon>Sordariomycetes</taxon>
        <taxon>Sordariomycetidae</taxon>
        <taxon>Sordariales</taxon>
        <taxon>Lasiosphaeriaceae</taxon>
        <taxon>Lasiosphaeria</taxon>
    </lineage>
</organism>
<sequence>MAPYVNFTTLLTSRKNELADLPNKDSPVLHLHLYCHSLSGTLSGDQELKLLVSDRGCALKTLDIFAAQLPSFKRLVLVGSKDPVEFRLYYDVESGPASFWLARSGDAPLSVHVLREESGCFDRETPPCAGVQHFDLTAEDGAGIRWQGSNPLESIPSVCWDELRPPRLVEFETFGEHIRRLQNLPRLLDDLFNAAGEELMGQRPKTTDIMAKLRMVILCARAAPNLTGLVAEAQTLLTRLGLPAGFPALASGKKPFDDCFFVPDKVPRTLESVMDVPMNNLLAISRRLESKTEMQSLRALIREQGNGLMASIRSAVGSTIPEARLDSEARHAADTTETVMDKMDDLRRYRRELETAKAAFDQGLQEFQKKQDDKLEWEIVKAVAEVGISVGIVVYTGGAGAPLTVGAVNKVLSKASVANTDPLLTWLANAVHTNPDDRPDQRGNPAQRSRQGAGKALIKVHPKVNAALKNHAQFSSIGSDADQRGTKLAERLKKTASTISDSLLAGRAGERVDYLGLMADWREMDMRTDSAFAVIKEEISAGEYVAGLDDYRLAMKSLAIRGETLVAALKDAYDARTSFLVLVAESKAKTAALAEIKTLHDRVLADASQEAVAFLPIQQRLVAELAQRRRVVFNMLHQGVLALIYQSNDVKLQKTRFGGLSPALTADQLADQWEAFKRATIDGKQPQSRDVAVGAGDALPAAWRGLLARDLATPFQIPPTLRALQSQHHMRIRGIRAEFVGLARVDGSVAGADALEYTLWLGPLMIDRATPYASAPATKGTTVQYYMEAHALAKTGASNELVDDRGDYAKRAVCCSGRLVFNRADVVDAGWDLTTVTDVKLHVKYETLFFPAER</sequence>
<accession>A0AAE0JWX8</accession>
<reference evidence="3" key="1">
    <citation type="journal article" date="2023" name="Mol. Phylogenet. Evol.">
        <title>Genome-scale phylogeny and comparative genomics of the fungal order Sordariales.</title>
        <authorList>
            <person name="Hensen N."/>
            <person name="Bonometti L."/>
            <person name="Westerberg I."/>
            <person name="Brannstrom I.O."/>
            <person name="Guillou S."/>
            <person name="Cros-Aarteil S."/>
            <person name="Calhoun S."/>
            <person name="Haridas S."/>
            <person name="Kuo A."/>
            <person name="Mondo S."/>
            <person name="Pangilinan J."/>
            <person name="Riley R."/>
            <person name="LaButti K."/>
            <person name="Andreopoulos B."/>
            <person name="Lipzen A."/>
            <person name="Chen C."/>
            <person name="Yan M."/>
            <person name="Daum C."/>
            <person name="Ng V."/>
            <person name="Clum A."/>
            <person name="Steindorff A."/>
            <person name="Ohm R.A."/>
            <person name="Martin F."/>
            <person name="Silar P."/>
            <person name="Natvig D.O."/>
            <person name="Lalanne C."/>
            <person name="Gautier V."/>
            <person name="Ament-Velasquez S.L."/>
            <person name="Kruys A."/>
            <person name="Hutchinson M.I."/>
            <person name="Powell A.J."/>
            <person name="Barry K."/>
            <person name="Miller A.N."/>
            <person name="Grigoriev I.V."/>
            <person name="Debuchy R."/>
            <person name="Gladieux P."/>
            <person name="Hiltunen Thoren M."/>
            <person name="Johannesson H."/>
        </authorList>
    </citation>
    <scope>NUCLEOTIDE SEQUENCE</scope>
    <source>
        <strain evidence="3">CBS 958.72</strain>
    </source>
</reference>
<comment type="caution">
    <text evidence="3">The sequence shown here is derived from an EMBL/GenBank/DDBJ whole genome shotgun (WGS) entry which is preliminary data.</text>
</comment>
<evidence type="ECO:0000256" key="2">
    <source>
        <dbReference type="SAM" id="MobiDB-lite"/>
    </source>
</evidence>
<keyword evidence="1" id="KW-0175">Coiled coil</keyword>
<feature type="coiled-coil region" evidence="1">
    <location>
        <begin position="339"/>
        <end position="366"/>
    </location>
</feature>
<dbReference type="AlphaFoldDB" id="A0AAE0JWX8"/>
<evidence type="ECO:0000313" key="4">
    <source>
        <dbReference type="Proteomes" id="UP001287356"/>
    </source>
</evidence>
<evidence type="ECO:0000313" key="3">
    <source>
        <dbReference type="EMBL" id="KAK3365585.1"/>
    </source>
</evidence>